<proteinExistence type="predicted"/>
<evidence type="ECO:0000313" key="2">
    <source>
        <dbReference type="Proteomes" id="UP001319080"/>
    </source>
</evidence>
<dbReference type="EMBL" id="JAHESE010000001">
    <property type="protein sequence ID" value="MBT1707260.1"/>
    <property type="molecule type" value="Genomic_DNA"/>
</dbReference>
<organism evidence="1 2">
    <name type="scientific">Dawidia cretensis</name>
    <dbReference type="NCBI Taxonomy" id="2782350"/>
    <lineage>
        <taxon>Bacteria</taxon>
        <taxon>Pseudomonadati</taxon>
        <taxon>Bacteroidota</taxon>
        <taxon>Cytophagia</taxon>
        <taxon>Cytophagales</taxon>
        <taxon>Chryseotaleaceae</taxon>
        <taxon>Dawidia</taxon>
    </lineage>
</organism>
<protein>
    <submittedName>
        <fullName evidence="1">Uncharacterized protein</fullName>
    </submittedName>
</protein>
<reference evidence="1 2" key="1">
    <citation type="submission" date="2021-05" db="EMBL/GenBank/DDBJ databases">
        <title>A Polyphasic approach of four new species of the genus Ohtaekwangia: Ohtaekwangia histidinii sp. nov., Ohtaekwangia cretensis sp. nov., Ohtaekwangia indiensis sp. nov., Ohtaekwangia reichenbachii sp. nov. from diverse environment.</title>
        <authorList>
            <person name="Octaviana S."/>
        </authorList>
    </citation>
    <scope>NUCLEOTIDE SEQUENCE [LARGE SCALE GENOMIC DNA]</scope>
    <source>
        <strain evidence="1 2">PWU5</strain>
    </source>
</reference>
<sequence>MITHENVKTKLIKNGKWKEFNKHAVLIAEGFYLDGKKHGAWREYYDENGSIMLEENYKHGIQHGPYTSFYPNGQIFSKGQFSNGLREGYFNVYDEQGNNIRNLLFINNILTEDSDERIPRDEIAAHRKTGT</sequence>
<dbReference type="SUPFAM" id="SSF82185">
    <property type="entry name" value="Histone H3 K4-specific methyltransferase SET7/9 N-terminal domain"/>
    <property type="match status" value="1"/>
</dbReference>
<dbReference type="PANTHER" id="PTHR33706">
    <property type="entry name" value="MORN VARIANT REPEAT PROTEIN"/>
    <property type="match status" value="1"/>
</dbReference>
<dbReference type="PANTHER" id="PTHR33706:SF1">
    <property type="entry name" value="TPR REPEAT PROTEIN"/>
    <property type="match status" value="1"/>
</dbReference>
<evidence type="ECO:0000313" key="1">
    <source>
        <dbReference type="EMBL" id="MBT1707260.1"/>
    </source>
</evidence>
<dbReference type="Gene3D" id="3.90.930.1">
    <property type="match status" value="1"/>
</dbReference>
<dbReference type="InterPro" id="IPR011652">
    <property type="entry name" value="MORN_2"/>
</dbReference>
<keyword evidence="2" id="KW-1185">Reference proteome</keyword>
<dbReference type="Proteomes" id="UP001319080">
    <property type="component" value="Unassembled WGS sequence"/>
</dbReference>
<dbReference type="RefSeq" id="WP_254082834.1">
    <property type="nucleotide sequence ID" value="NZ_JAHESE010000001.1"/>
</dbReference>
<gene>
    <name evidence="1" type="ORF">KK062_03460</name>
</gene>
<comment type="caution">
    <text evidence="1">The sequence shown here is derived from an EMBL/GenBank/DDBJ whole genome shotgun (WGS) entry which is preliminary data.</text>
</comment>
<name>A0AAP2DTM5_9BACT</name>
<dbReference type="AlphaFoldDB" id="A0AAP2DTM5"/>
<dbReference type="Pfam" id="PF07661">
    <property type="entry name" value="MORN_2"/>
    <property type="match status" value="2"/>
</dbReference>
<accession>A0AAP2DTM5</accession>